<dbReference type="GO" id="GO:0005737">
    <property type="term" value="C:cytoplasm"/>
    <property type="evidence" value="ECO:0007669"/>
    <property type="project" value="UniProtKB-SubCell"/>
</dbReference>
<dbReference type="EMBL" id="LR007019">
    <property type="protein sequence ID" value="SVE76638.1"/>
    <property type="molecule type" value="mRNA"/>
</dbReference>
<keyword evidence="7 9" id="KW-0456">Lyase</keyword>
<comment type="pathway">
    <text evidence="9">Amino-acid biosynthesis; L-methionine biosynthesis via salvage pathway; L-methionine from S-methyl-5-thio-alpha-D-ribose 1-phosphate: step 2/6.</text>
</comment>
<sequence length="368" mass="41518">MPITSGFVRAMSSGVAPKVWESASHRNGLLESFAVAGVFLRRGLQGSPDVFGKKKIRRLWRGKGSKETRKPPFNGMNVLPVKQKLTLLPIVPVIIRSPDNKTIQTYALLNSASKVTLLREDARKSLTLAGPEQLVEIDNKAWKEEAEHEWDVDHPRRLIPEICNLLYHLGWVTGTGGGMSIKRGDAIYIAPSGVQKERIKPEDLFIQDIHGHDLKLPPPCKGLKKSQCTPLFMCAYTERGAGAVIHTHSKNAVLVTLLCDKEFKISQQEMIKGIWNPGLGRYNKFNEEIIVPVIENTCFESELEGSLRVAMHKYPNTSAILVRRHGIYVWGSTWEQTKAMCECYDYLMDLAVNMKQLNIPWHAVEWRP</sequence>
<dbReference type="InterPro" id="IPR036409">
    <property type="entry name" value="Aldolase_II/adducin_N_sf"/>
</dbReference>
<dbReference type="AlphaFoldDB" id="A0A4Y7M556"/>
<feature type="binding site" evidence="9">
    <location>
        <position position="228"/>
    </location>
    <ligand>
        <name>substrate</name>
    </ligand>
</feature>
<organism evidence="11">
    <name type="scientific">Daphnia longispina</name>
    <dbReference type="NCBI Taxonomy" id="42846"/>
    <lineage>
        <taxon>Eukaryota</taxon>
        <taxon>Metazoa</taxon>
        <taxon>Ecdysozoa</taxon>
        <taxon>Arthropoda</taxon>
        <taxon>Crustacea</taxon>
        <taxon>Branchiopoda</taxon>
        <taxon>Diplostraca</taxon>
        <taxon>Cladocera</taxon>
        <taxon>Anomopoda</taxon>
        <taxon>Daphniidae</taxon>
        <taxon>Daphnia</taxon>
    </lineage>
</organism>
<dbReference type="PANTHER" id="PTHR10640:SF7">
    <property type="entry name" value="METHYLTHIORIBULOSE-1-PHOSPHATE DEHYDRATASE"/>
    <property type="match status" value="1"/>
</dbReference>
<dbReference type="SUPFAM" id="SSF53639">
    <property type="entry name" value="AraD/HMP-PK domain-like"/>
    <property type="match status" value="1"/>
</dbReference>
<evidence type="ECO:0000256" key="4">
    <source>
        <dbReference type="ARBA" id="ARBA00022723"/>
    </source>
</evidence>
<comment type="subcellular location">
    <subcellularLocation>
        <location evidence="9">Cytoplasm</location>
    </subcellularLocation>
</comment>
<dbReference type="Gene3D" id="3.40.225.10">
    <property type="entry name" value="Class II aldolase/adducin N-terminal domain"/>
    <property type="match status" value="1"/>
</dbReference>
<feature type="binding site" evidence="9">
    <location>
        <position position="246"/>
    </location>
    <ligand>
        <name>Zn(2+)</name>
        <dbReference type="ChEBI" id="CHEBI:29105"/>
    </ligand>
</feature>
<feature type="active site" description="Proton donor/acceptor" evidence="9">
    <location>
        <position position="269"/>
    </location>
</feature>
<dbReference type="Pfam" id="PF00596">
    <property type="entry name" value="Aldolase_II"/>
    <property type="match status" value="1"/>
</dbReference>
<dbReference type="NCBIfam" id="TIGR03328">
    <property type="entry name" value="salvage_mtnB"/>
    <property type="match status" value="1"/>
</dbReference>
<accession>A0A4Y7M556</accession>
<comment type="catalytic activity">
    <reaction evidence="9">
        <text>5-(methylsulfanyl)-D-ribulose 1-phosphate = 5-methylsulfanyl-2,3-dioxopentyl phosphate + H2O</text>
        <dbReference type="Rhea" id="RHEA:15549"/>
        <dbReference type="ChEBI" id="CHEBI:15377"/>
        <dbReference type="ChEBI" id="CHEBI:58548"/>
        <dbReference type="ChEBI" id="CHEBI:58828"/>
        <dbReference type="EC" id="4.2.1.109"/>
    </reaction>
</comment>
<evidence type="ECO:0000259" key="10">
    <source>
        <dbReference type="SMART" id="SM01007"/>
    </source>
</evidence>
<evidence type="ECO:0000313" key="11">
    <source>
        <dbReference type="EMBL" id="SVE76638.1"/>
    </source>
</evidence>
<keyword evidence="3 9" id="KW-0028">Amino-acid biosynthesis</keyword>
<dbReference type="InterPro" id="IPR001303">
    <property type="entry name" value="Aldolase_II/adducin_N"/>
</dbReference>
<gene>
    <name evidence="11" type="primary">EOG090X0D1G</name>
</gene>
<evidence type="ECO:0000256" key="9">
    <source>
        <dbReference type="HAMAP-Rule" id="MF_03116"/>
    </source>
</evidence>
<dbReference type="SMART" id="SM01007">
    <property type="entry name" value="Aldolase_II"/>
    <property type="match status" value="1"/>
</dbReference>
<evidence type="ECO:0000256" key="5">
    <source>
        <dbReference type="ARBA" id="ARBA00022833"/>
    </source>
</evidence>
<keyword evidence="4 9" id="KW-0479">Metal-binding</keyword>
<feature type="domain" description="Class II aldolase/adducin N-terminal" evidence="10">
    <location>
        <begin position="157"/>
        <end position="352"/>
    </location>
</feature>
<comment type="function">
    <text evidence="8">Catalyzes the dehydration of methylthioribulose-1-phosphate (MTRu-1-P) into 2,3-diketo-5-methylthiopentyl-1-phosphate (DK-MTP-1-P). Functions in the methionine salvage pathway, which plays a key role in cancer, apoptosis, microbial proliferation and inflammation. May inhibit the CASP1-related inflammatory response (pyroptosis), the CASP9-dependent apoptotic pathway and the cytochrome c-dependent and APAF1-mediated cell death.</text>
</comment>
<comment type="similarity">
    <text evidence="1">Belongs to the aldolase class II family. Adducin subfamily.</text>
</comment>
<dbReference type="FunFam" id="3.40.225.10:FF:000003">
    <property type="entry name" value="Methylthioribulose-1-phosphate dehydratase"/>
    <property type="match status" value="1"/>
</dbReference>
<dbReference type="UniPathway" id="UPA00904">
    <property type="reaction ID" value="UER00875"/>
</dbReference>
<dbReference type="GO" id="GO:0046570">
    <property type="term" value="F:methylthioribulose 1-phosphate dehydratase activity"/>
    <property type="evidence" value="ECO:0007669"/>
    <property type="project" value="UniProtKB-UniRule"/>
</dbReference>
<comment type="cofactor">
    <cofactor evidence="9">
        <name>Zn(2+)</name>
        <dbReference type="ChEBI" id="CHEBI:29105"/>
    </cofactor>
    <text evidence="9">Binds 1 zinc ion per subunit.</text>
</comment>
<evidence type="ECO:0000256" key="6">
    <source>
        <dbReference type="ARBA" id="ARBA00023167"/>
    </source>
</evidence>
<keyword evidence="6 9" id="KW-0486">Methionine biosynthesis</keyword>
<feature type="binding site" evidence="9">
    <location>
        <position position="248"/>
    </location>
    <ligand>
        <name>Zn(2+)</name>
        <dbReference type="ChEBI" id="CHEBI:29105"/>
    </ligand>
</feature>
<keyword evidence="5 9" id="KW-0862">Zinc</keyword>
<dbReference type="EC" id="4.2.1.109" evidence="9"/>
<protein>
    <recommendedName>
        <fullName evidence="9">Probable methylthioribulose-1-phosphate dehydratase</fullName>
        <shortName evidence="9">MTRu-1-P dehydratase</shortName>
        <ecNumber evidence="9">4.2.1.109</ecNumber>
    </recommendedName>
</protein>
<feature type="binding site" evidence="9">
    <location>
        <position position="325"/>
    </location>
    <ligand>
        <name>Zn(2+)</name>
        <dbReference type="ChEBI" id="CHEBI:29105"/>
    </ligand>
</feature>
<evidence type="ECO:0000256" key="3">
    <source>
        <dbReference type="ARBA" id="ARBA00022605"/>
    </source>
</evidence>
<comment type="similarity">
    <text evidence="9">Belongs to the aldolase class II family. MtnB subfamily.</text>
</comment>
<name>A0A4Y7M556_9CRUS</name>
<reference evidence="11" key="1">
    <citation type="submission" date="2018-08" db="EMBL/GenBank/DDBJ databases">
        <authorList>
            <person name="Cornetti L."/>
        </authorList>
    </citation>
    <scope>NUCLEOTIDE SEQUENCE</scope>
    <source>
        <strain evidence="11">FI-G-95-1_INB4-1</strain>
    </source>
</reference>
<dbReference type="GO" id="GO:0008270">
    <property type="term" value="F:zinc ion binding"/>
    <property type="evidence" value="ECO:0007669"/>
    <property type="project" value="UniProtKB-UniRule"/>
</dbReference>
<dbReference type="InterPro" id="IPR027514">
    <property type="entry name" value="Salvage_MtnB_euk"/>
</dbReference>
<evidence type="ECO:0000256" key="2">
    <source>
        <dbReference type="ARBA" id="ARBA00022490"/>
    </source>
</evidence>
<dbReference type="PANTHER" id="PTHR10640">
    <property type="entry name" value="METHYLTHIORIBULOSE-1-PHOSPHATE DEHYDRATASE"/>
    <property type="match status" value="1"/>
</dbReference>
<proteinExistence type="evidence at transcript level"/>
<keyword evidence="2 9" id="KW-0963">Cytoplasm</keyword>
<evidence type="ECO:0000256" key="7">
    <source>
        <dbReference type="ARBA" id="ARBA00023239"/>
    </source>
</evidence>
<evidence type="ECO:0000256" key="8">
    <source>
        <dbReference type="ARBA" id="ARBA00060021"/>
    </source>
</evidence>
<dbReference type="GO" id="GO:0019509">
    <property type="term" value="P:L-methionine salvage from methylthioadenosine"/>
    <property type="evidence" value="ECO:0007669"/>
    <property type="project" value="UniProtKB-UniRule"/>
</dbReference>
<dbReference type="InterPro" id="IPR017714">
    <property type="entry name" value="MethylthioRu-1-P_deHdtase_MtnB"/>
</dbReference>
<dbReference type="HAMAP" id="MF_03116">
    <property type="entry name" value="Salvage_MtnB_euk"/>
    <property type="match status" value="1"/>
</dbReference>
<evidence type="ECO:0000256" key="1">
    <source>
        <dbReference type="ARBA" id="ARBA00006274"/>
    </source>
</evidence>